<gene>
    <name evidence="2" type="ORF">K8V20_05135</name>
</gene>
<organism evidence="2 3">
    <name type="scientific">Subdoligranulum variabile</name>
    <dbReference type="NCBI Taxonomy" id="214851"/>
    <lineage>
        <taxon>Bacteria</taxon>
        <taxon>Bacillati</taxon>
        <taxon>Bacillota</taxon>
        <taxon>Clostridia</taxon>
        <taxon>Eubacteriales</taxon>
        <taxon>Oscillospiraceae</taxon>
        <taxon>Subdoligranulum</taxon>
    </lineage>
</organism>
<sequence>MPRLSFSQRMGLTPKEFPLQVDSLDKATRMDIWNAFYQSFDSLKMSTLIWSMENTIRAFCETLWADFFKKDLSELQDSRKLVDQIRVCFNTDKWYIVLNLCEFIIQIPTAGSKKFGKNVNTVFENDNVAYRVIGLEIAPITNDQEIQAITTAMELPDKLSGARKHISTALQLLSDRGNPDYRNSIKESISAVESVCKVLATNEHATLPDAIKALKKNGFTLHGGLEQGLLKIYGYTSDQGGIRHAMIEEGSVVTQEDALFMLVSCSAFCHYLQQKGSQAGILP</sequence>
<dbReference type="Pfam" id="PF18863">
    <property type="entry name" value="AbiJ_NTD4"/>
    <property type="match status" value="1"/>
</dbReference>
<evidence type="ECO:0000313" key="2">
    <source>
        <dbReference type="EMBL" id="HJG28017.1"/>
    </source>
</evidence>
<protein>
    <recommendedName>
        <fullName evidence="1">HEPN AbiJ-N-terminal domain-containing protein</fullName>
    </recommendedName>
</protein>
<evidence type="ECO:0000313" key="3">
    <source>
        <dbReference type="Proteomes" id="UP000782880"/>
    </source>
</evidence>
<dbReference type="InterPro" id="IPR049503">
    <property type="entry name" value="AbiJ_NTD4"/>
</dbReference>
<evidence type="ECO:0000259" key="1">
    <source>
        <dbReference type="Pfam" id="PF18863"/>
    </source>
</evidence>
<dbReference type="EMBL" id="DYVE01000132">
    <property type="protein sequence ID" value="HJG28017.1"/>
    <property type="molecule type" value="Genomic_DNA"/>
</dbReference>
<proteinExistence type="predicted"/>
<accession>A0A921LNR0</accession>
<comment type="caution">
    <text evidence="2">The sequence shown here is derived from an EMBL/GenBank/DDBJ whole genome shotgun (WGS) entry which is preliminary data.</text>
</comment>
<dbReference type="AlphaFoldDB" id="A0A921LNR0"/>
<name>A0A921LNR0_9FIRM</name>
<feature type="domain" description="HEPN AbiJ-N-terminal" evidence="1">
    <location>
        <begin position="5"/>
        <end position="153"/>
    </location>
</feature>
<reference evidence="2" key="1">
    <citation type="journal article" date="2021" name="PeerJ">
        <title>Extensive microbial diversity within the chicken gut microbiome revealed by metagenomics and culture.</title>
        <authorList>
            <person name="Gilroy R."/>
            <person name="Ravi A."/>
            <person name="Getino M."/>
            <person name="Pursley I."/>
            <person name="Horton D.L."/>
            <person name="Alikhan N.F."/>
            <person name="Baker D."/>
            <person name="Gharbi K."/>
            <person name="Hall N."/>
            <person name="Watson M."/>
            <person name="Adriaenssens E.M."/>
            <person name="Foster-Nyarko E."/>
            <person name="Jarju S."/>
            <person name="Secka A."/>
            <person name="Antonio M."/>
            <person name="Oren A."/>
            <person name="Chaudhuri R.R."/>
            <person name="La Ragione R."/>
            <person name="Hildebrand F."/>
            <person name="Pallen M.J."/>
        </authorList>
    </citation>
    <scope>NUCLEOTIDE SEQUENCE</scope>
    <source>
        <strain evidence="2">ChiBcec21-2208</strain>
    </source>
</reference>
<reference evidence="2" key="2">
    <citation type="submission" date="2021-09" db="EMBL/GenBank/DDBJ databases">
        <authorList>
            <person name="Gilroy R."/>
        </authorList>
    </citation>
    <scope>NUCLEOTIDE SEQUENCE</scope>
    <source>
        <strain evidence="2">ChiBcec21-2208</strain>
    </source>
</reference>
<dbReference type="Proteomes" id="UP000782880">
    <property type="component" value="Unassembled WGS sequence"/>
</dbReference>